<comment type="caution">
    <text evidence="13">The sequence shown here is derived from an EMBL/GenBank/DDBJ whole genome shotgun (WGS) entry which is preliminary data.</text>
</comment>
<comment type="function">
    <text evidence="8">Produces ATP from ADP in the presence of a proton gradient across the membrane.</text>
</comment>
<keyword evidence="7 8" id="KW-0066">ATP synthesis</keyword>
<dbReference type="PANTHER" id="PTHR13822:SF10">
    <property type="entry name" value="ATP SYNTHASE EPSILON CHAIN, CHLOROPLASTIC"/>
    <property type="match status" value="1"/>
</dbReference>
<evidence type="ECO:0000256" key="6">
    <source>
        <dbReference type="ARBA" id="ARBA00023196"/>
    </source>
</evidence>
<evidence type="ECO:0000256" key="3">
    <source>
        <dbReference type="ARBA" id="ARBA00022448"/>
    </source>
</evidence>
<feature type="domain" description="ATP synthase epsilon subunit C-terminal" evidence="11">
    <location>
        <begin position="85"/>
        <end position="129"/>
    </location>
</feature>
<dbReference type="InterPro" id="IPR036771">
    <property type="entry name" value="ATPsynth_dsu/esu_N"/>
</dbReference>
<dbReference type="GO" id="GO:0045259">
    <property type="term" value="C:proton-transporting ATP synthase complex"/>
    <property type="evidence" value="ECO:0007669"/>
    <property type="project" value="UniProtKB-KW"/>
</dbReference>
<evidence type="ECO:0000256" key="2">
    <source>
        <dbReference type="ARBA" id="ARBA00005712"/>
    </source>
</evidence>
<evidence type="ECO:0000256" key="5">
    <source>
        <dbReference type="ARBA" id="ARBA00023136"/>
    </source>
</evidence>
<evidence type="ECO:0000259" key="12">
    <source>
        <dbReference type="Pfam" id="PF02823"/>
    </source>
</evidence>
<keyword evidence="14" id="KW-1185">Reference proteome</keyword>
<dbReference type="CDD" id="cd12152">
    <property type="entry name" value="F1-ATPase_delta"/>
    <property type="match status" value="1"/>
</dbReference>
<evidence type="ECO:0000256" key="8">
    <source>
        <dbReference type="HAMAP-Rule" id="MF_00530"/>
    </source>
</evidence>
<keyword evidence="10" id="KW-0175">Coiled coil</keyword>
<dbReference type="EMBL" id="NQWI01000029">
    <property type="protein sequence ID" value="PDW03460.1"/>
    <property type="molecule type" value="Genomic_DNA"/>
</dbReference>
<gene>
    <name evidence="8 13" type="primary">atpC</name>
    <name evidence="13" type="ORF">CJ255_08650</name>
</gene>
<dbReference type="GO" id="GO:0046933">
    <property type="term" value="F:proton-transporting ATP synthase activity, rotational mechanism"/>
    <property type="evidence" value="ECO:0007669"/>
    <property type="project" value="UniProtKB-UniRule"/>
</dbReference>
<dbReference type="GO" id="GO:0005524">
    <property type="term" value="F:ATP binding"/>
    <property type="evidence" value="ECO:0007669"/>
    <property type="project" value="UniProtKB-UniRule"/>
</dbReference>
<protein>
    <recommendedName>
        <fullName evidence="8">ATP synthase epsilon chain</fullName>
    </recommendedName>
    <alternativeName>
        <fullName evidence="8">ATP synthase F1 sector epsilon subunit</fullName>
    </alternativeName>
    <alternativeName>
        <fullName evidence="8">F-ATPase epsilon subunit</fullName>
    </alternativeName>
</protein>
<evidence type="ECO:0000259" key="11">
    <source>
        <dbReference type="Pfam" id="PF00401"/>
    </source>
</evidence>
<dbReference type="InterPro" id="IPR020546">
    <property type="entry name" value="ATP_synth_F1_dsu/esu_N"/>
</dbReference>
<feature type="domain" description="ATP synthase F1 complex delta/epsilon subunit N-terminal" evidence="12">
    <location>
        <begin position="3"/>
        <end position="80"/>
    </location>
</feature>
<organism evidence="13 14">
    <name type="scientific">Candidatus Viridilinea mediisalina</name>
    <dbReference type="NCBI Taxonomy" id="2024553"/>
    <lineage>
        <taxon>Bacteria</taxon>
        <taxon>Bacillati</taxon>
        <taxon>Chloroflexota</taxon>
        <taxon>Chloroflexia</taxon>
        <taxon>Chloroflexales</taxon>
        <taxon>Chloroflexineae</taxon>
        <taxon>Oscillochloridaceae</taxon>
        <taxon>Candidatus Viridilinea</taxon>
    </lineage>
</organism>
<keyword evidence="3 8" id="KW-0813">Transport</keyword>
<dbReference type="InterPro" id="IPR020547">
    <property type="entry name" value="ATP_synth_F1_esu_C"/>
</dbReference>
<dbReference type="SUPFAM" id="SSF46604">
    <property type="entry name" value="Epsilon subunit of F1F0-ATP synthase C-terminal domain"/>
    <property type="match status" value="1"/>
</dbReference>
<dbReference type="SUPFAM" id="SSF51344">
    <property type="entry name" value="Epsilon subunit of F1F0-ATP synthase N-terminal domain"/>
    <property type="match status" value="1"/>
</dbReference>
<dbReference type="InterPro" id="IPR001469">
    <property type="entry name" value="ATP_synth_F1_dsu/esu"/>
</dbReference>
<dbReference type="Pfam" id="PF02823">
    <property type="entry name" value="ATP-synt_DE_N"/>
    <property type="match status" value="1"/>
</dbReference>
<evidence type="ECO:0000256" key="1">
    <source>
        <dbReference type="ARBA" id="ARBA00004202"/>
    </source>
</evidence>
<sequence>MPIHLKIVTAEREVFADDVDMVSAPTREGRVGILPRHAPLLSILTSGELGIVKGGERTPFAVSGGFMQVLPTNIIILADTVERADEIDESRAETAVRLAEEQRASAKSEQDMALAEAKLRKEMVRLQVARIKEAGRRQGRS</sequence>
<dbReference type="HAMAP" id="MF_00530">
    <property type="entry name" value="ATP_synth_epsil_bac"/>
    <property type="match status" value="1"/>
</dbReference>
<keyword evidence="4 8" id="KW-0406">Ion transport</keyword>
<dbReference type="OrthoDB" id="9804110at2"/>
<reference evidence="14" key="1">
    <citation type="submission" date="2017-08" db="EMBL/GenBank/DDBJ databases">
        <authorList>
            <person name="Grouzdev D.S."/>
            <person name="Gaisin V.A."/>
            <person name="Rysina M.S."/>
            <person name="Gorlenko V.M."/>
        </authorList>
    </citation>
    <scope>NUCLEOTIDE SEQUENCE [LARGE SCALE GENOMIC DNA]</scope>
    <source>
        <strain evidence="14">Kir15-3F</strain>
    </source>
</reference>
<dbReference type="InterPro" id="IPR036794">
    <property type="entry name" value="ATP_F1_dsu/esu_C_sf"/>
</dbReference>
<keyword evidence="8" id="KW-1003">Cell membrane</keyword>
<dbReference type="AlphaFoldDB" id="A0A2A6RKU4"/>
<evidence type="ECO:0000313" key="14">
    <source>
        <dbReference type="Proteomes" id="UP000220527"/>
    </source>
</evidence>
<dbReference type="GO" id="GO:0005886">
    <property type="term" value="C:plasma membrane"/>
    <property type="evidence" value="ECO:0007669"/>
    <property type="project" value="UniProtKB-SubCell"/>
</dbReference>
<comment type="subcellular location">
    <subcellularLocation>
        <location evidence="1 8">Cell membrane</location>
        <topology evidence="1 8">Peripheral membrane protein</topology>
    </subcellularLocation>
</comment>
<dbReference type="Gene3D" id="2.60.15.10">
    <property type="entry name" value="F0F1 ATP synthase delta/epsilon subunit, N-terminal"/>
    <property type="match status" value="1"/>
</dbReference>
<dbReference type="NCBIfam" id="TIGR01216">
    <property type="entry name" value="ATP_synt_epsi"/>
    <property type="match status" value="1"/>
</dbReference>
<keyword evidence="6 8" id="KW-0139">CF(1)</keyword>
<evidence type="ECO:0000313" key="13">
    <source>
        <dbReference type="EMBL" id="PDW03460.1"/>
    </source>
</evidence>
<proteinExistence type="inferred from homology"/>
<evidence type="ECO:0000256" key="7">
    <source>
        <dbReference type="ARBA" id="ARBA00023310"/>
    </source>
</evidence>
<evidence type="ECO:0000256" key="10">
    <source>
        <dbReference type="SAM" id="Coils"/>
    </source>
</evidence>
<name>A0A2A6RKU4_9CHLR</name>
<dbReference type="PANTHER" id="PTHR13822">
    <property type="entry name" value="ATP SYNTHASE DELTA/EPSILON CHAIN"/>
    <property type="match status" value="1"/>
</dbReference>
<comment type="similarity">
    <text evidence="2 8 9">Belongs to the ATPase epsilon chain family.</text>
</comment>
<dbReference type="RefSeq" id="WP_097643704.1">
    <property type="nucleotide sequence ID" value="NZ_NQWI01000029.1"/>
</dbReference>
<dbReference type="Proteomes" id="UP000220527">
    <property type="component" value="Unassembled WGS sequence"/>
</dbReference>
<dbReference type="Pfam" id="PF00401">
    <property type="entry name" value="ATP-synt_DE"/>
    <property type="match status" value="1"/>
</dbReference>
<dbReference type="NCBIfam" id="NF011322">
    <property type="entry name" value="PRK14735.1"/>
    <property type="match status" value="1"/>
</dbReference>
<evidence type="ECO:0000256" key="4">
    <source>
        <dbReference type="ARBA" id="ARBA00023065"/>
    </source>
</evidence>
<evidence type="ECO:0000256" key="9">
    <source>
        <dbReference type="RuleBase" id="RU003656"/>
    </source>
</evidence>
<accession>A0A2A6RKU4</accession>
<feature type="coiled-coil region" evidence="10">
    <location>
        <begin position="98"/>
        <end position="134"/>
    </location>
</feature>
<keyword evidence="5 8" id="KW-0472">Membrane</keyword>
<comment type="subunit">
    <text evidence="8 9">F-type ATPases have 2 components, CF(1) - the catalytic core - and CF(0) - the membrane proton channel. CF(1) has five subunits: alpha(3), beta(3), gamma(1), delta(1), epsilon(1). CF(0) has three main subunits: a, b and c.</text>
</comment>
<keyword evidence="8" id="KW-0375">Hydrogen ion transport</keyword>